<feature type="compositionally biased region" description="Polar residues" evidence="1">
    <location>
        <begin position="248"/>
        <end position="270"/>
    </location>
</feature>
<sequence>MICQDAIGETDRHPSHELLMGTSINLMSRVKKCRASSPTLVPVPSPKQLQHSTRMNQDLQPAQDMFMEVAMDVEEGNGTGAQDNSSNNHRGWGRFESQDCVPAYGALLTKGQAKSTTFCSLKWGRLRTKYNLVKPITNLSGIPWDDQPQGLQLHTKYNLVKPITNLSGISWDDELGLNILDERETVWKELITKNLVAKSFWKKGWTHFSAMHALLGGVPAKGTNVFCVPKVPKHAKAPKAPKLPPSINVPSNQPNTGAFAMNTSTTSPESSGGVKSWIGGVESPTSIHAPTTSSITTISSKRSARDAALSDDNTEDSTTVISRTKSAGNGSKGSNKAPRNTTANALSGLNNWLGEIIPIFKDFNSKLNISLAPPASPVIAPLQMASVENCSTMSTTVPPIATTFITPPTATDALQGSLSMQPAHAHHCAAITFMMQHNKYLGVENSDKLLHLFEQDVIAMDTYLSLLESDELCKAYVKSKLE</sequence>
<evidence type="ECO:0000313" key="2">
    <source>
        <dbReference type="EMBL" id="EGN94250.1"/>
    </source>
</evidence>
<name>F8QBN9_SERL3</name>
<feature type="region of interest" description="Disordered" evidence="1">
    <location>
        <begin position="236"/>
        <end position="341"/>
    </location>
</feature>
<gene>
    <name evidence="2" type="ORF">SERLA73DRAFT_77674</name>
</gene>
<accession>F8QBN9</accession>
<evidence type="ECO:0000256" key="1">
    <source>
        <dbReference type="SAM" id="MobiDB-lite"/>
    </source>
</evidence>
<keyword evidence="3" id="KW-1185">Reference proteome</keyword>
<feature type="compositionally biased region" description="Low complexity" evidence="1">
    <location>
        <begin position="283"/>
        <end position="300"/>
    </location>
</feature>
<dbReference type="InParanoid" id="F8QBN9"/>
<dbReference type="Proteomes" id="UP000008063">
    <property type="component" value="Unassembled WGS sequence"/>
</dbReference>
<organism evidence="3">
    <name type="scientific">Serpula lacrymans var. lacrymans (strain S7.3)</name>
    <name type="common">Dry rot fungus</name>
    <dbReference type="NCBI Taxonomy" id="936435"/>
    <lineage>
        <taxon>Eukaryota</taxon>
        <taxon>Fungi</taxon>
        <taxon>Dikarya</taxon>
        <taxon>Basidiomycota</taxon>
        <taxon>Agaricomycotina</taxon>
        <taxon>Agaricomycetes</taxon>
        <taxon>Agaricomycetidae</taxon>
        <taxon>Boletales</taxon>
        <taxon>Coniophorineae</taxon>
        <taxon>Serpulaceae</taxon>
        <taxon>Serpula</taxon>
    </lineage>
</organism>
<dbReference type="HOGENOM" id="CLU_051727_0_0_1"/>
<evidence type="ECO:0008006" key="4">
    <source>
        <dbReference type="Google" id="ProtNLM"/>
    </source>
</evidence>
<dbReference type="EMBL" id="GL945488">
    <property type="protein sequence ID" value="EGN94250.1"/>
    <property type="molecule type" value="Genomic_DNA"/>
</dbReference>
<proteinExistence type="predicted"/>
<evidence type="ECO:0000313" key="3">
    <source>
        <dbReference type="Proteomes" id="UP000008063"/>
    </source>
</evidence>
<protein>
    <recommendedName>
        <fullName evidence="4">Myb/SANT-like domain-containing protein</fullName>
    </recommendedName>
</protein>
<reference evidence="3" key="1">
    <citation type="journal article" date="2011" name="Science">
        <title>The plant cell wall-decomposing machinery underlies the functional diversity of forest fungi.</title>
        <authorList>
            <person name="Eastwood D.C."/>
            <person name="Floudas D."/>
            <person name="Binder M."/>
            <person name="Majcherczyk A."/>
            <person name="Schneider P."/>
            <person name="Aerts A."/>
            <person name="Asiegbu F.O."/>
            <person name="Baker S.E."/>
            <person name="Barry K."/>
            <person name="Bendiksby M."/>
            <person name="Blumentritt M."/>
            <person name="Coutinho P.M."/>
            <person name="Cullen D."/>
            <person name="de Vries R.P."/>
            <person name="Gathman A."/>
            <person name="Goodell B."/>
            <person name="Henrissat B."/>
            <person name="Ihrmark K."/>
            <person name="Kauserud H."/>
            <person name="Kohler A."/>
            <person name="LaButti K."/>
            <person name="Lapidus A."/>
            <person name="Lavin J.L."/>
            <person name="Lee Y.-H."/>
            <person name="Lindquist E."/>
            <person name="Lilly W."/>
            <person name="Lucas S."/>
            <person name="Morin E."/>
            <person name="Murat C."/>
            <person name="Oguiza J.A."/>
            <person name="Park J."/>
            <person name="Pisabarro A.G."/>
            <person name="Riley R."/>
            <person name="Rosling A."/>
            <person name="Salamov A."/>
            <person name="Schmidt O."/>
            <person name="Schmutz J."/>
            <person name="Skrede I."/>
            <person name="Stenlid J."/>
            <person name="Wiebenga A."/>
            <person name="Xie X."/>
            <person name="Kuees U."/>
            <person name="Hibbett D.S."/>
            <person name="Hoffmeister D."/>
            <person name="Hoegberg N."/>
            <person name="Martin F."/>
            <person name="Grigoriev I.V."/>
            <person name="Watkinson S.C."/>
        </authorList>
    </citation>
    <scope>NUCLEOTIDE SEQUENCE [LARGE SCALE GENOMIC DNA]</scope>
    <source>
        <strain evidence="3">strain S7.3</strain>
    </source>
</reference>
<feature type="compositionally biased region" description="Polar residues" evidence="1">
    <location>
        <begin position="316"/>
        <end position="341"/>
    </location>
</feature>
<dbReference type="AlphaFoldDB" id="F8QBN9"/>